<feature type="compositionally biased region" description="Basic and acidic residues" evidence="1">
    <location>
        <begin position="96"/>
        <end position="105"/>
    </location>
</feature>
<name>A0ABQ9V888_SAGOE</name>
<evidence type="ECO:0000313" key="3">
    <source>
        <dbReference type="Proteomes" id="UP001266305"/>
    </source>
</evidence>
<protein>
    <submittedName>
        <fullName evidence="2">Uncharacterized protein</fullName>
    </submittedName>
</protein>
<sequence length="121" mass="13371">MTEESHDSTAPEKAWLKHAAVPLPRSLCRSFVQSEESEALCNVLICGSLHEQKPRPARFPELLKMPEAWWGEGTACSARSASHLGKGSRDGQTGEQGKRQAETRLWKAPCKPSERDVADSE</sequence>
<proteinExistence type="predicted"/>
<feature type="region of interest" description="Disordered" evidence="1">
    <location>
        <begin position="80"/>
        <end position="121"/>
    </location>
</feature>
<keyword evidence="3" id="KW-1185">Reference proteome</keyword>
<comment type="caution">
    <text evidence="2">The sequence shown here is derived from an EMBL/GenBank/DDBJ whole genome shotgun (WGS) entry which is preliminary data.</text>
</comment>
<gene>
    <name evidence="2" type="ORF">P7K49_014980</name>
</gene>
<dbReference type="Proteomes" id="UP001266305">
    <property type="component" value="Unassembled WGS sequence"/>
</dbReference>
<feature type="compositionally biased region" description="Basic and acidic residues" evidence="1">
    <location>
        <begin position="112"/>
        <end position="121"/>
    </location>
</feature>
<evidence type="ECO:0000313" key="2">
    <source>
        <dbReference type="EMBL" id="KAK2105466.1"/>
    </source>
</evidence>
<accession>A0ABQ9V888</accession>
<reference evidence="2 3" key="1">
    <citation type="submission" date="2023-05" db="EMBL/GenBank/DDBJ databases">
        <title>B98-5 Cell Line De Novo Hybrid Assembly: An Optical Mapping Approach.</title>
        <authorList>
            <person name="Kananen K."/>
            <person name="Auerbach J.A."/>
            <person name="Kautto E."/>
            <person name="Blachly J.S."/>
        </authorList>
    </citation>
    <scope>NUCLEOTIDE SEQUENCE [LARGE SCALE GENOMIC DNA]</scope>
    <source>
        <strain evidence="2">B95-8</strain>
        <tissue evidence="2">Cell line</tissue>
    </source>
</reference>
<evidence type="ECO:0000256" key="1">
    <source>
        <dbReference type="SAM" id="MobiDB-lite"/>
    </source>
</evidence>
<dbReference type="EMBL" id="JASSZA010000007">
    <property type="protein sequence ID" value="KAK2105466.1"/>
    <property type="molecule type" value="Genomic_DNA"/>
</dbReference>
<organism evidence="2 3">
    <name type="scientific">Saguinus oedipus</name>
    <name type="common">Cotton-top tamarin</name>
    <name type="synonym">Oedipomidas oedipus</name>
    <dbReference type="NCBI Taxonomy" id="9490"/>
    <lineage>
        <taxon>Eukaryota</taxon>
        <taxon>Metazoa</taxon>
        <taxon>Chordata</taxon>
        <taxon>Craniata</taxon>
        <taxon>Vertebrata</taxon>
        <taxon>Euteleostomi</taxon>
        <taxon>Mammalia</taxon>
        <taxon>Eutheria</taxon>
        <taxon>Euarchontoglires</taxon>
        <taxon>Primates</taxon>
        <taxon>Haplorrhini</taxon>
        <taxon>Platyrrhini</taxon>
        <taxon>Cebidae</taxon>
        <taxon>Callitrichinae</taxon>
        <taxon>Saguinus</taxon>
    </lineage>
</organism>